<dbReference type="GO" id="GO:0003995">
    <property type="term" value="F:acyl-CoA dehydrogenase activity"/>
    <property type="evidence" value="ECO:0007669"/>
    <property type="project" value="TreeGrafter"/>
</dbReference>
<dbReference type="EMBL" id="CP002581">
    <property type="protein sequence ID" value="AJK49221.1"/>
    <property type="molecule type" value="Genomic_DNA"/>
</dbReference>
<dbReference type="InterPro" id="IPR037069">
    <property type="entry name" value="AcylCoA_DH/ox_N_sf"/>
</dbReference>
<reference evidence="4" key="1">
    <citation type="submission" date="2011-03" db="EMBL/GenBank/DDBJ databases">
        <authorList>
            <person name="Voget S."/>
            <person name="Streit W.R."/>
            <person name="Jaeger K.E."/>
            <person name="Daniel R."/>
        </authorList>
    </citation>
    <scope>NUCLEOTIDE SEQUENCE [LARGE SCALE GENOMIC DNA]</scope>
    <source>
        <strain evidence="4">PG1</strain>
    </source>
</reference>
<evidence type="ECO:0000313" key="3">
    <source>
        <dbReference type="EMBL" id="AJK49221.1"/>
    </source>
</evidence>
<accession>A0A0B6SAD0</accession>
<dbReference type="Pfam" id="PF02771">
    <property type="entry name" value="Acyl-CoA_dh_N"/>
    <property type="match status" value="1"/>
</dbReference>
<evidence type="ECO:0000256" key="1">
    <source>
        <dbReference type="SAM" id="MobiDB-lite"/>
    </source>
</evidence>
<dbReference type="InterPro" id="IPR046373">
    <property type="entry name" value="Acyl-CoA_Oxase/DH_mid-dom_sf"/>
</dbReference>
<dbReference type="Gene3D" id="1.10.540.10">
    <property type="entry name" value="Acyl-CoA dehydrogenase/oxidase, N-terminal domain"/>
    <property type="match status" value="1"/>
</dbReference>
<evidence type="ECO:0000313" key="4">
    <source>
        <dbReference type="Proteomes" id="UP000031838"/>
    </source>
</evidence>
<sequence>MNPTIPMPDTTPETGAPAPNRSARAELGAWLDAHAESLDTESALAAELLPRLARGGVFGLGVPVADGGAGGSIADAIEVVAEVATHSLAAAFVLWGHRTFIEYVLRADQDALRERWLPPLLRGEIAGATGLSNAMKYLSNIESLQMRATRHADGHALAGSLPWITNLRPEGFLAAAAFEHDDGAAPSIFALPHAAPGVARSDDLDLIALRATNTAALRVDGTVLDASWRIAADAPAFLARVRPAFLGLQCGMSVGLAGRALAAAADAGHATRDVIADEIETTRAALAAQRERLLAGVLDGSFLARPAELFELRIALVASVEAAVALEVQAVGGRGYLRGQGGTARRVREAAFVPIVTPSLVQLKTQLARHRQPAATA</sequence>
<keyword evidence="4" id="KW-1185">Reference proteome</keyword>
<protein>
    <submittedName>
        <fullName evidence="3">Acyl-CoA dehydrogenase</fullName>
        <ecNumber evidence="3">1.3.99.-</ecNumber>
    </submittedName>
</protein>
<organism evidence="3 4">
    <name type="scientific">Burkholderia plantarii</name>
    <dbReference type="NCBI Taxonomy" id="41899"/>
    <lineage>
        <taxon>Bacteria</taxon>
        <taxon>Pseudomonadati</taxon>
        <taxon>Pseudomonadota</taxon>
        <taxon>Betaproteobacteria</taxon>
        <taxon>Burkholderiales</taxon>
        <taxon>Burkholderiaceae</taxon>
        <taxon>Burkholderia</taxon>
    </lineage>
</organism>
<dbReference type="HOGENOM" id="CLU_063432_0_0_4"/>
<gene>
    <name evidence="3" type="ORF">BGL_2c11430</name>
</gene>
<dbReference type="EC" id="1.3.99.-" evidence="3"/>
<evidence type="ECO:0000259" key="2">
    <source>
        <dbReference type="Pfam" id="PF02771"/>
    </source>
</evidence>
<dbReference type="PANTHER" id="PTHR43884:SF12">
    <property type="entry name" value="ISOVALERYL-COA DEHYDROGENASE, MITOCHONDRIAL-RELATED"/>
    <property type="match status" value="1"/>
</dbReference>
<dbReference type="KEGG" id="bgp:BGL_2c11430"/>
<dbReference type="InterPro" id="IPR009100">
    <property type="entry name" value="AcylCoA_DH/oxidase_NM_dom_sf"/>
</dbReference>
<feature type="region of interest" description="Disordered" evidence="1">
    <location>
        <begin position="1"/>
        <end position="21"/>
    </location>
</feature>
<dbReference type="InterPro" id="IPR013786">
    <property type="entry name" value="AcylCoA_DH/ox_N"/>
</dbReference>
<name>A0A0B6SAD0_BURPL</name>
<reference evidence="3 4" key="2">
    <citation type="journal article" date="2016" name="Appl. Microbiol. Biotechnol.">
        <title>Mutations improving production and secretion of extracellular lipase by Burkholderia glumae PG1.</title>
        <authorList>
            <person name="Knapp A."/>
            <person name="Voget S."/>
            <person name="Gao R."/>
            <person name="Zaburannyi N."/>
            <person name="Krysciak D."/>
            <person name="Breuer M."/>
            <person name="Hauer B."/>
            <person name="Streit W.R."/>
            <person name="Muller R."/>
            <person name="Daniel R."/>
            <person name="Jaeger K.E."/>
        </authorList>
    </citation>
    <scope>NUCLEOTIDE SEQUENCE [LARGE SCALE GENOMIC DNA]</scope>
    <source>
        <strain evidence="3 4">PG1</strain>
    </source>
</reference>
<dbReference type="SUPFAM" id="SSF56645">
    <property type="entry name" value="Acyl-CoA dehydrogenase NM domain-like"/>
    <property type="match status" value="1"/>
</dbReference>
<dbReference type="GO" id="GO:0050660">
    <property type="term" value="F:flavin adenine dinucleotide binding"/>
    <property type="evidence" value="ECO:0007669"/>
    <property type="project" value="InterPro"/>
</dbReference>
<dbReference type="Gene3D" id="2.40.110.10">
    <property type="entry name" value="Butyryl-CoA Dehydrogenase, subunit A, domain 2"/>
    <property type="match status" value="1"/>
</dbReference>
<dbReference type="AlphaFoldDB" id="A0A0B6SAD0"/>
<proteinExistence type="predicted"/>
<keyword evidence="3" id="KW-0560">Oxidoreductase</keyword>
<dbReference type="Proteomes" id="UP000031838">
    <property type="component" value="Chromosome 2"/>
</dbReference>
<dbReference type="PANTHER" id="PTHR43884">
    <property type="entry name" value="ACYL-COA DEHYDROGENASE"/>
    <property type="match status" value="1"/>
</dbReference>
<feature type="domain" description="Acyl-CoA dehydrogenase/oxidase N-terminal" evidence="2">
    <location>
        <begin position="30"/>
        <end position="124"/>
    </location>
</feature>